<dbReference type="Gene3D" id="3.20.70.20">
    <property type="match status" value="1"/>
</dbReference>
<dbReference type="EMBL" id="LQPR01000055">
    <property type="protein sequence ID" value="ORW68011.1"/>
    <property type="molecule type" value="Genomic_DNA"/>
</dbReference>
<dbReference type="Proteomes" id="UP000193387">
    <property type="component" value="Unassembled WGS sequence"/>
</dbReference>
<evidence type="ECO:0000256" key="1">
    <source>
        <dbReference type="SAM" id="MobiDB-lite"/>
    </source>
</evidence>
<organism evidence="2 3">
    <name type="scientific">Mycobacterium saskatchewanense</name>
    <dbReference type="NCBI Taxonomy" id="220927"/>
    <lineage>
        <taxon>Bacteria</taxon>
        <taxon>Bacillati</taxon>
        <taxon>Actinomycetota</taxon>
        <taxon>Actinomycetes</taxon>
        <taxon>Mycobacteriales</taxon>
        <taxon>Mycobacteriaceae</taxon>
        <taxon>Mycobacterium</taxon>
        <taxon>Mycobacterium simiae complex</taxon>
    </lineage>
</organism>
<accession>A0AAJ3NML4</accession>
<gene>
    <name evidence="2" type="ORF">AWC23_21450</name>
</gene>
<reference evidence="2 3" key="1">
    <citation type="submission" date="2016-01" db="EMBL/GenBank/DDBJ databases">
        <title>The new phylogeny of the genus Mycobacterium.</title>
        <authorList>
            <person name="Tarcisio F."/>
            <person name="Conor M."/>
            <person name="Antonella G."/>
            <person name="Elisabetta G."/>
            <person name="Giulia F.S."/>
            <person name="Sara T."/>
            <person name="Anna F."/>
            <person name="Clotilde B."/>
            <person name="Roberto B."/>
            <person name="Veronica D.S."/>
            <person name="Fabio R."/>
            <person name="Monica P."/>
            <person name="Olivier J."/>
            <person name="Enrico T."/>
            <person name="Nicola S."/>
        </authorList>
    </citation>
    <scope>NUCLEOTIDE SEQUENCE [LARGE SCALE GENOMIC DNA]</scope>
    <source>
        <strain evidence="2 3">DSM 44616</strain>
    </source>
</reference>
<name>A0AAJ3NML4_9MYCO</name>
<comment type="caution">
    <text evidence="2">The sequence shown here is derived from an EMBL/GenBank/DDBJ whole genome shotgun (WGS) entry which is preliminary data.</text>
</comment>
<evidence type="ECO:0000313" key="2">
    <source>
        <dbReference type="EMBL" id="ORW68011.1"/>
    </source>
</evidence>
<protein>
    <submittedName>
        <fullName evidence="2">Uncharacterized protein</fullName>
    </submittedName>
</protein>
<evidence type="ECO:0000313" key="3">
    <source>
        <dbReference type="Proteomes" id="UP000193387"/>
    </source>
</evidence>
<dbReference type="AlphaFoldDB" id="A0AAJ3NML4"/>
<feature type="compositionally biased region" description="Basic residues" evidence="1">
    <location>
        <begin position="8"/>
        <end position="17"/>
    </location>
</feature>
<proteinExistence type="predicted"/>
<feature type="region of interest" description="Disordered" evidence="1">
    <location>
        <begin position="1"/>
        <end position="25"/>
    </location>
</feature>
<keyword evidence="3" id="KW-1185">Reference proteome</keyword>
<dbReference type="SUPFAM" id="SSF51998">
    <property type="entry name" value="PFL-like glycyl radical enzymes"/>
    <property type="match status" value="1"/>
</dbReference>
<sequence length="87" mass="9449">MTAASYRLTRRVSRLRSRGPPGRPAEATVDDVRAIYLAAWKAKVKGITVYRYGSRHGQVFSYLGAEQPLPAADVAFSGGCIGRDCGF</sequence>